<dbReference type="PROSITE" id="PS51257">
    <property type="entry name" value="PROKAR_LIPOPROTEIN"/>
    <property type="match status" value="1"/>
</dbReference>
<reference evidence="9" key="1">
    <citation type="submission" date="2016-11" db="EMBL/GenBank/DDBJ databases">
        <authorList>
            <person name="Varghese N."/>
            <person name="Submissions S."/>
        </authorList>
    </citation>
    <scope>NUCLEOTIDE SEQUENCE [LARGE SCALE GENOMIC DNA]</scope>
    <source>
        <strain evidence="9">DSM 26991</strain>
    </source>
</reference>
<feature type="signal peptide" evidence="6">
    <location>
        <begin position="1"/>
        <end position="24"/>
    </location>
</feature>
<dbReference type="InterPro" id="IPR012944">
    <property type="entry name" value="SusD_RagB_dom"/>
</dbReference>
<evidence type="ECO:0000256" key="4">
    <source>
        <dbReference type="ARBA" id="ARBA00023136"/>
    </source>
</evidence>
<name>A0A1M5F1H7_9BACE</name>
<dbReference type="GO" id="GO:0009279">
    <property type="term" value="C:cell outer membrane"/>
    <property type="evidence" value="ECO:0007669"/>
    <property type="project" value="UniProtKB-SubCell"/>
</dbReference>
<evidence type="ECO:0000256" key="1">
    <source>
        <dbReference type="ARBA" id="ARBA00004442"/>
    </source>
</evidence>
<organism evidence="8 9">
    <name type="scientific">Bacteroides luti</name>
    <dbReference type="NCBI Taxonomy" id="1297750"/>
    <lineage>
        <taxon>Bacteria</taxon>
        <taxon>Pseudomonadati</taxon>
        <taxon>Bacteroidota</taxon>
        <taxon>Bacteroidia</taxon>
        <taxon>Bacteroidales</taxon>
        <taxon>Bacteroidaceae</taxon>
        <taxon>Bacteroides</taxon>
    </lineage>
</organism>
<dbReference type="OrthoDB" id="5694214at2"/>
<proteinExistence type="inferred from homology"/>
<dbReference type="EMBL" id="FQTV01000015">
    <property type="protein sequence ID" value="SHF85374.1"/>
    <property type="molecule type" value="Genomic_DNA"/>
</dbReference>
<keyword evidence="3 6" id="KW-0732">Signal</keyword>
<comment type="similarity">
    <text evidence="2">Belongs to the SusD family.</text>
</comment>
<sequence length="583" mass="67268">MKYKKNILMLFFASSLILTSCVDAKVEEVLEYENHYQTTADADNAILGVYGSFMRLAEQMVVLNELRGDLMDVTTNASQDLQEINLKRTGSDNKYADPTQFFTVIQNCNDILANFDIMYKSNKLTKDQYNERYSDVAAMRCYVYLQLGIQYGNVPYITDPIVSIEDVKKYSESDKIGLDELIKKLITCMEGLPTLDDYVNSPLVQYTLDGYELNKFFINKHLVLADLYLWDGRYLDAATQYRKILATDEEKGAAENNDGYKCRGWVWKDGETPNTFQVYYIRYMWDDLNSYRNSWCSMFQLPAENDVAKCEWIWTMSYDKSFAPTYPFISLFANEGKGTYQLMPSTYAVDSLWENQVQKNGFKFDGRGRNSSFKQVAPGQYVVQKYLYNYDSSKPFEQQGRLFLYRAGLLHLRYAEAANRAGYPKLAYALVNQGINGTFKWDNVGNDSIYQSGYGPGKPYPAPFYLDGRNSDNPYYRSPWRDNAGIRGRASLKSVEFPSTCTTTNDSIQFMEKVILQECALETGFEGNRWGDLVRIAHRMNKEGRDGNTFLNDNLKKKYQIAGEALPDYSSEDKWFLPFRFNN</sequence>
<dbReference type="STRING" id="1297750.SAMN05444405_11545"/>
<evidence type="ECO:0000256" key="3">
    <source>
        <dbReference type="ARBA" id="ARBA00022729"/>
    </source>
</evidence>
<evidence type="ECO:0000256" key="5">
    <source>
        <dbReference type="ARBA" id="ARBA00023237"/>
    </source>
</evidence>
<feature type="chain" id="PRO_5012092919" evidence="6">
    <location>
        <begin position="25"/>
        <end position="583"/>
    </location>
</feature>
<dbReference type="AlphaFoldDB" id="A0A1M5F1H7"/>
<protein>
    <submittedName>
        <fullName evidence="8">SusD family protein</fullName>
    </submittedName>
</protein>
<evidence type="ECO:0000256" key="2">
    <source>
        <dbReference type="ARBA" id="ARBA00006275"/>
    </source>
</evidence>
<keyword evidence="4" id="KW-0472">Membrane</keyword>
<keyword evidence="5" id="KW-0998">Cell outer membrane</keyword>
<dbReference type="Gene3D" id="1.25.40.390">
    <property type="match status" value="1"/>
</dbReference>
<evidence type="ECO:0000259" key="7">
    <source>
        <dbReference type="Pfam" id="PF07980"/>
    </source>
</evidence>
<comment type="subcellular location">
    <subcellularLocation>
        <location evidence="1">Cell outer membrane</location>
    </subcellularLocation>
</comment>
<feature type="domain" description="RagB/SusD" evidence="7">
    <location>
        <begin position="486"/>
        <end position="578"/>
    </location>
</feature>
<dbReference type="InterPro" id="IPR011990">
    <property type="entry name" value="TPR-like_helical_dom_sf"/>
</dbReference>
<dbReference type="SUPFAM" id="SSF48452">
    <property type="entry name" value="TPR-like"/>
    <property type="match status" value="1"/>
</dbReference>
<keyword evidence="9" id="KW-1185">Reference proteome</keyword>
<dbReference type="RefSeq" id="WP_073403166.1">
    <property type="nucleotide sequence ID" value="NZ_FQTV01000015.1"/>
</dbReference>
<evidence type="ECO:0000313" key="9">
    <source>
        <dbReference type="Proteomes" id="UP000184509"/>
    </source>
</evidence>
<dbReference type="Pfam" id="PF07980">
    <property type="entry name" value="SusD_RagB"/>
    <property type="match status" value="1"/>
</dbReference>
<evidence type="ECO:0000313" key="8">
    <source>
        <dbReference type="EMBL" id="SHF85374.1"/>
    </source>
</evidence>
<evidence type="ECO:0000256" key="6">
    <source>
        <dbReference type="SAM" id="SignalP"/>
    </source>
</evidence>
<dbReference type="Proteomes" id="UP000184509">
    <property type="component" value="Unassembled WGS sequence"/>
</dbReference>
<accession>A0A1M5F1H7</accession>
<gene>
    <name evidence="8" type="ORF">SAMN05444405_11545</name>
</gene>